<reference evidence="8 9" key="1">
    <citation type="journal article" date="2019" name="PLoS ONE">
        <title>Pup mortality in New Zealand sea lions (Phocarctos hookeri) at Enderby Island, Auckland Islands, 2013-18.</title>
        <authorList>
            <person name="Michael S.A."/>
            <person name="Hayman D.T.S."/>
            <person name="Gray R."/>
            <person name="Zhang J."/>
            <person name="Rogers L."/>
            <person name="Roe W.D."/>
        </authorList>
    </citation>
    <scope>NUCLEOTIDE SEQUENCE [LARGE SCALE GENOMIC DNA]</scope>
    <source>
        <strain evidence="8 9">SM868</strain>
    </source>
</reference>
<dbReference type="PANTHER" id="PTHR43281:SF1">
    <property type="entry name" value="FARNESYL DIPHOSPHATE SYNTHASE"/>
    <property type="match status" value="1"/>
</dbReference>
<evidence type="ECO:0000313" key="9">
    <source>
        <dbReference type="Proteomes" id="UP000442109"/>
    </source>
</evidence>
<evidence type="ECO:0000256" key="1">
    <source>
        <dbReference type="ARBA" id="ARBA00001946"/>
    </source>
</evidence>
<comment type="similarity">
    <text evidence="2 7">Belongs to the FPP/GGPP synthase family.</text>
</comment>
<dbReference type="AlphaFoldDB" id="A0A844M2Z6"/>
<name>A0A844M2Z6_9GAMM</name>
<dbReference type="Pfam" id="PF00348">
    <property type="entry name" value="polyprenyl_synt"/>
    <property type="match status" value="1"/>
</dbReference>
<dbReference type="OrthoDB" id="9805316at2"/>
<dbReference type="GO" id="GO:0005737">
    <property type="term" value="C:cytoplasm"/>
    <property type="evidence" value="ECO:0007669"/>
    <property type="project" value="UniProtKB-ARBA"/>
</dbReference>
<dbReference type="SFLD" id="SFLDS00005">
    <property type="entry name" value="Isoprenoid_Synthase_Type_I"/>
    <property type="match status" value="1"/>
</dbReference>
<evidence type="ECO:0000256" key="2">
    <source>
        <dbReference type="ARBA" id="ARBA00006706"/>
    </source>
</evidence>
<comment type="cofactor">
    <cofactor evidence="1">
        <name>Mg(2+)</name>
        <dbReference type="ChEBI" id="CHEBI:18420"/>
    </cofactor>
</comment>
<dbReference type="SUPFAM" id="SSF48576">
    <property type="entry name" value="Terpenoid synthases"/>
    <property type="match status" value="1"/>
</dbReference>
<evidence type="ECO:0000256" key="7">
    <source>
        <dbReference type="RuleBase" id="RU004466"/>
    </source>
</evidence>
<dbReference type="PANTHER" id="PTHR43281">
    <property type="entry name" value="FARNESYL DIPHOSPHATE SYNTHASE"/>
    <property type="match status" value="1"/>
</dbReference>
<keyword evidence="6" id="KW-0414">Isoprene biosynthesis</keyword>
<dbReference type="PROSITE" id="PS00723">
    <property type="entry name" value="POLYPRENYL_SYNTHASE_1"/>
    <property type="match status" value="1"/>
</dbReference>
<organism evidence="8 9">
    <name type="scientific">Psychrobacter sanguinis</name>
    <dbReference type="NCBI Taxonomy" id="861445"/>
    <lineage>
        <taxon>Bacteria</taxon>
        <taxon>Pseudomonadati</taxon>
        <taxon>Pseudomonadota</taxon>
        <taxon>Gammaproteobacteria</taxon>
        <taxon>Moraxellales</taxon>
        <taxon>Moraxellaceae</taxon>
        <taxon>Psychrobacter</taxon>
    </lineage>
</organism>
<evidence type="ECO:0000256" key="4">
    <source>
        <dbReference type="ARBA" id="ARBA00022723"/>
    </source>
</evidence>
<dbReference type="SFLD" id="SFLDG01017">
    <property type="entry name" value="Polyprenyl_Transferase_Like"/>
    <property type="match status" value="1"/>
</dbReference>
<dbReference type="InterPro" id="IPR033749">
    <property type="entry name" value="Polyprenyl_synt_CS"/>
</dbReference>
<dbReference type="Proteomes" id="UP000442109">
    <property type="component" value="Unassembled WGS sequence"/>
</dbReference>
<dbReference type="Gene3D" id="1.10.600.10">
    <property type="entry name" value="Farnesyl Diphosphate Synthase"/>
    <property type="match status" value="1"/>
</dbReference>
<evidence type="ECO:0000256" key="3">
    <source>
        <dbReference type="ARBA" id="ARBA00022679"/>
    </source>
</evidence>
<evidence type="ECO:0000313" key="8">
    <source>
        <dbReference type="EMBL" id="MUG33095.1"/>
    </source>
</evidence>
<dbReference type="GO" id="GO:0008654">
    <property type="term" value="P:phospholipid biosynthetic process"/>
    <property type="evidence" value="ECO:0007669"/>
    <property type="project" value="UniProtKB-ARBA"/>
</dbReference>
<gene>
    <name evidence="8" type="ORF">GB996_09840</name>
</gene>
<evidence type="ECO:0000256" key="5">
    <source>
        <dbReference type="ARBA" id="ARBA00022842"/>
    </source>
</evidence>
<dbReference type="CDD" id="cd00685">
    <property type="entry name" value="Trans_IPPS_HT"/>
    <property type="match status" value="1"/>
</dbReference>
<keyword evidence="3 7" id="KW-0808">Transferase</keyword>
<proteinExistence type="inferred from homology"/>
<dbReference type="EMBL" id="WFKQ01000010">
    <property type="protein sequence ID" value="MUG33095.1"/>
    <property type="molecule type" value="Genomic_DNA"/>
</dbReference>
<keyword evidence="4" id="KW-0479">Metal-binding</keyword>
<dbReference type="InterPro" id="IPR053378">
    <property type="entry name" value="Prenyl_diphosphate_synthase"/>
</dbReference>
<evidence type="ECO:0000256" key="6">
    <source>
        <dbReference type="ARBA" id="ARBA00023229"/>
    </source>
</evidence>
<sequence>MTNQHLNFDTLSQQVISTLQADIETLLNHANLPSPLHEACHYAMTGQGKKVRPLLVASGYLTVLASSQAATIDTLPLFDDNCRRAMLAVEFLHTYSLIHDDLPCMDDDDLRRGRPTCHIKFGEATALLAGDVLQTLAFEALSADLPGFAPISNDKAASLLTLFAPRARRMVSGQMLDLNAENKQVSQPQLEAIHRDKTGALIEAAVLMGAACADANDTQYQALTSFASNVGLAFQVQDDILDVTSSTDTLGKPTGSDEGLNKSTYVKLMGVEAATDYAKSLFLAATQAIDDNFDKNSSLIDLAQWLWQRQK</sequence>
<dbReference type="GO" id="GO:0016114">
    <property type="term" value="P:terpenoid biosynthetic process"/>
    <property type="evidence" value="ECO:0007669"/>
    <property type="project" value="UniProtKB-ARBA"/>
</dbReference>
<accession>A0A844M2Z6</accession>
<dbReference type="GO" id="GO:0046872">
    <property type="term" value="F:metal ion binding"/>
    <property type="evidence" value="ECO:0007669"/>
    <property type="project" value="UniProtKB-KW"/>
</dbReference>
<comment type="caution">
    <text evidence="8">The sequence shown here is derived from an EMBL/GenBank/DDBJ whole genome shotgun (WGS) entry which is preliminary data.</text>
</comment>
<dbReference type="PROSITE" id="PS00444">
    <property type="entry name" value="POLYPRENYL_SYNTHASE_2"/>
    <property type="match status" value="1"/>
</dbReference>
<keyword evidence="5" id="KW-0460">Magnesium</keyword>
<dbReference type="NCBIfam" id="NF045485">
    <property type="entry name" value="FPPsyn"/>
    <property type="match status" value="1"/>
</dbReference>
<dbReference type="InterPro" id="IPR000092">
    <property type="entry name" value="Polyprenyl_synt"/>
</dbReference>
<dbReference type="FunFam" id="1.10.600.10:FF:000001">
    <property type="entry name" value="Geranylgeranyl diphosphate synthase"/>
    <property type="match status" value="1"/>
</dbReference>
<protein>
    <submittedName>
        <fullName evidence="8">Polyprenyl synthetase family protein</fullName>
    </submittedName>
</protein>
<dbReference type="RefSeq" id="WP_155587558.1">
    <property type="nucleotide sequence ID" value="NZ_WFKQ01000010.1"/>
</dbReference>
<keyword evidence="9" id="KW-1185">Reference proteome</keyword>
<dbReference type="InterPro" id="IPR008949">
    <property type="entry name" value="Isoprenoid_synthase_dom_sf"/>
</dbReference>
<dbReference type="GO" id="GO:0004659">
    <property type="term" value="F:prenyltransferase activity"/>
    <property type="evidence" value="ECO:0007669"/>
    <property type="project" value="InterPro"/>
</dbReference>